<dbReference type="GO" id="GO:0016787">
    <property type="term" value="F:hydrolase activity"/>
    <property type="evidence" value="ECO:0007669"/>
    <property type="project" value="UniProtKB-KW"/>
</dbReference>
<evidence type="ECO:0000259" key="1">
    <source>
        <dbReference type="Pfam" id="PF07486"/>
    </source>
</evidence>
<dbReference type="InterPro" id="IPR042047">
    <property type="entry name" value="SleB_dom1"/>
</dbReference>
<evidence type="ECO:0000313" key="2">
    <source>
        <dbReference type="EMBL" id="MDC8013052.1"/>
    </source>
</evidence>
<gene>
    <name evidence="2" type="ORF">OD750_010895</name>
</gene>
<dbReference type="AlphaFoldDB" id="A0A9X3YK45"/>
<name>A0A9X3YK45_9GAMM</name>
<dbReference type="InterPro" id="IPR011105">
    <property type="entry name" value="Cell_wall_hydrolase_SleB"/>
</dbReference>
<proteinExistence type="predicted"/>
<evidence type="ECO:0000313" key="3">
    <source>
        <dbReference type="Proteomes" id="UP001139971"/>
    </source>
</evidence>
<accession>A0A9X3YK45</accession>
<sequence>MKLSWLMWLTQVMPQPLADQTCLATTVYLEARSEPALGQMAVAEVALRRREQRRWGDTLCQVVKARGQFAMSITSKNYNLDNLESWLHAWVVSGAAINMWNLPDNLRMLVVPGANHFLASYAETPSWATGTPLAVIGEHRFFAVN</sequence>
<organism evidence="2 3">
    <name type="scientific">Tahibacter soli</name>
    <dbReference type="NCBI Taxonomy" id="2983605"/>
    <lineage>
        <taxon>Bacteria</taxon>
        <taxon>Pseudomonadati</taxon>
        <taxon>Pseudomonadota</taxon>
        <taxon>Gammaproteobacteria</taxon>
        <taxon>Lysobacterales</taxon>
        <taxon>Rhodanobacteraceae</taxon>
        <taxon>Tahibacter</taxon>
    </lineage>
</organism>
<keyword evidence="3" id="KW-1185">Reference proteome</keyword>
<dbReference type="Pfam" id="PF07486">
    <property type="entry name" value="Hydrolase_2"/>
    <property type="match status" value="1"/>
</dbReference>
<dbReference type="RefSeq" id="WP_263544739.1">
    <property type="nucleotide sequence ID" value="NZ_JAOVZO020000015.1"/>
</dbReference>
<feature type="domain" description="Cell wall hydrolase SleB" evidence="1">
    <location>
        <begin position="33"/>
        <end position="142"/>
    </location>
</feature>
<protein>
    <submittedName>
        <fullName evidence="2">Cell wall hydrolase</fullName>
    </submittedName>
</protein>
<keyword evidence="2" id="KW-0378">Hydrolase</keyword>
<dbReference type="Gene3D" id="1.10.10.2520">
    <property type="entry name" value="Cell wall hydrolase SleB, domain 1"/>
    <property type="match status" value="1"/>
</dbReference>
<reference evidence="2" key="1">
    <citation type="submission" date="2023-02" db="EMBL/GenBank/DDBJ databases">
        <title>Tahibacter soli sp. nov. isolated from soil.</title>
        <authorList>
            <person name="Baek J.H."/>
            <person name="Lee J.K."/>
            <person name="Choi D.G."/>
            <person name="Jeon C.O."/>
        </authorList>
    </citation>
    <scope>NUCLEOTIDE SEQUENCE</scope>
    <source>
        <strain evidence="2">BL</strain>
    </source>
</reference>
<dbReference type="EMBL" id="JAOVZO020000015">
    <property type="protein sequence ID" value="MDC8013052.1"/>
    <property type="molecule type" value="Genomic_DNA"/>
</dbReference>
<dbReference type="Proteomes" id="UP001139971">
    <property type="component" value="Unassembled WGS sequence"/>
</dbReference>
<comment type="caution">
    <text evidence="2">The sequence shown here is derived from an EMBL/GenBank/DDBJ whole genome shotgun (WGS) entry which is preliminary data.</text>
</comment>